<feature type="region of interest" description="Disordered" evidence="1">
    <location>
        <begin position="92"/>
        <end position="123"/>
    </location>
</feature>
<keyword evidence="2" id="KW-0472">Membrane</keyword>
<accession>A0ABT7T671</accession>
<name>A0ABT7T671_9MICO</name>
<evidence type="ECO:0000256" key="2">
    <source>
        <dbReference type="SAM" id="Phobius"/>
    </source>
</evidence>
<keyword evidence="4" id="KW-1185">Reference proteome</keyword>
<evidence type="ECO:0000313" key="3">
    <source>
        <dbReference type="EMBL" id="MDM7884429.1"/>
    </source>
</evidence>
<feature type="transmembrane region" description="Helical" evidence="2">
    <location>
        <begin position="21"/>
        <end position="41"/>
    </location>
</feature>
<sequence length="185" mass="18745">MIVTTRRRGIGDHGGVRRRAGTGLAAGMVVPGVVLAVALSGCSGFFPVACTAVGWTDTVEVRVPGSAEPASGVEGVGFCQERGCTPGLVVRAAPVQPDEPGDATPAGPADAPPAPTSTLLPSTTHEGDVWIVSTSMATAERGRVALFGADDRVLVERSVDLRWVRTGGSEQCGGPSTASVTVELP</sequence>
<organism evidence="3 4">
    <name type="scientific">Curtobacterium citri</name>
    <dbReference type="NCBI Taxonomy" id="3055139"/>
    <lineage>
        <taxon>Bacteria</taxon>
        <taxon>Bacillati</taxon>
        <taxon>Actinomycetota</taxon>
        <taxon>Actinomycetes</taxon>
        <taxon>Micrococcales</taxon>
        <taxon>Microbacteriaceae</taxon>
        <taxon>Curtobacterium</taxon>
    </lineage>
</organism>
<gene>
    <name evidence="3" type="ORF">QUG92_04870</name>
</gene>
<dbReference type="Proteomes" id="UP001237823">
    <property type="component" value="Unassembled WGS sequence"/>
</dbReference>
<proteinExistence type="predicted"/>
<comment type="caution">
    <text evidence="3">The sequence shown here is derived from an EMBL/GenBank/DDBJ whole genome shotgun (WGS) entry which is preliminary data.</text>
</comment>
<evidence type="ECO:0000313" key="4">
    <source>
        <dbReference type="Proteomes" id="UP001237823"/>
    </source>
</evidence>
<keyword evidence="2" id="KW-0812">Transmembrane</keyword>
<protein>
    <submittedName>
        <fullName evidence="3">Uncharacterized protein</fullName>
    </submittedName>
</protein>
<evidence type="ECO:0000256" key="1">
    <source>
        <dbReference type="SAM" id="MobiDB-lite"/>
    </source>
</evidence>
<dbReference type="EMBL" id="JAUCML010000003">
    <property type="protein sequence ID" value="MDM7884429.1"/>
    <property type="molecule type" value="Genomic_DNA"/>
</dbReference>
<reference evidence="3 4" key="1">
    <citation type="submission" date="2023-06" db="EMBL/GenBank/DDBJ databases">
        <authorList>
            <person name="Feng G."/>
            <person name="Li J."/>
            <person name="Zhu H."/>
        </authorList>
    </citation>
    <scope>NUCLEOTIDE SEQUENCE [LARGE SCALE GENOMIC DNA]</scope>
    <source>
        <strain evidence="3 4">RHCKG23</strain>
    </source>
</reference>
<keyword evidence="2" id="KW-1133">Transmembrane helix</keyword>
<dbReference type="RefSeq" id="WP_289457917.1">
    <property type="nucleotide sequence ID" value="NZ_JAUCML010000003.1"/>
</dbReference>